<keyword evidence="4 9" id="KW-0159">Chromosome partition</keyword>
<feature type="active site" description="O-(3'-phospho-DNA)-tyrosine intermediate" evidence="9">
    <location>
        <position position="290"/>
    </location>
</feature>
<dbReference type="EMBL" id="VDFR01000247">
    <property type="protein sequence ID" value="TNC26220.1"/>
    <property type="molecule type" value="Genomic_DNA"/>
</dbReference>
<dbReference type="AlphaFoldDB" id="A0A5C4M4R9"/>
<dbReference type="PROSITE" id="PS51900">
    <property type="entry name" value="CB"/>
    <property type="match status" value="1"/>
</dbReference>
<evidence type="ECO:0000256" key="5">
    <source>
        <dbReference type="ARBA" id="ARBA00022908"/>
    </source>
</evidence>
<dbReference type="GO" id="GO:0006313">
    <property type="term" value="P:DNA transposition"/>
    <property type="evidence" value="ECO:0007669"/>
    <property type="project" value="UniProtKB-UniRule"/>
</dbReference>
<feature type="active site" evidence="9">
    <location>
        <position position="255"/>
    </location>
</feature>
<evidence type="ECO:0000256" key="2">
    <source>
        <dbReference type="ARBA" id="ARBA00022490"/>
    </source>
</evidence>
<keyword evidence="2 9" id="KW-0963">Cytoplasm</keyword>
<dbReference type="InterPro" id="IPR004107">
    <property type="entry name" value="Integrase_SAM-like_N"/>
</dbReference>
<dbReference type="InterPro" id="IPR010998">
    <property type="entry name" value="Integrase_recombinase_N"/>
</dbReference>
<dbReference type="InterPro" id="IPR011010">
    <property type="entry name" value="DNA_brk_join_enz"/>
</dbReference>
<dbReference type="Gene3D" id="1.10.150.130">
    <property type="match status" value="1"/>
</dbReference>
<dbReference type="PROSITE" id="PS51898">
    <property type="entry name" value="TYR_RECOMBINASE"/>
    <property type="match status" value="1"/>
</dbReference>
<feature type="active site" evidence="9">
    <location>
        <position position="161"/>
    </location>
</feature>
<dbReference type="Gene3D" id="1.10.443.10">
    <property type="entry name" value="Intergrase catalytic core"/>
    <property type="match status" value="1"/>
</dbReference>
<evidence type="ECO:0000256" key="6">
    <source>
        <dbReference type="ARBA" id="ARBA00023125"/>
    </source>
</evidence>
<evidence type="ECO:0000256" key="1">
    <source>
        <dbReference type="ARBA" id="ARBA00004496"/>
    </source>
</evidence>
<evidence type="ECO:0000313" key="12">
    <source>
        <dbReference type="EMBL" id="TNC26220.1"/>
    </source>
</evidence>
<dbReference type="PANTHER" id="PTHR30349:SF77">
    <property type="entry name" value="TYROSINE RECOMBINASE XERC"/>
    <property type="match status" value="1"/>
</dbReference>
<evidence type="ECO:0000256" key="8">
    <source>
        <dbReference type="ARBA" id="ARBA00023306"/>
    </source>
</evidence>
<dbReference type="InterPro" id="IPR013762">
    <property type="entry name" value="Integrase-like_cat_sf"/>
</dbReference>
<dbReference type="Proteomes" id="UP000306740">
    <property type="component" value="Unassembled WGS sequence"/>
</dbReference>
<proteinExistence type="inferred from homology"/>
<evidence type="ECO:0000259" key="11">
    <source>
        <dbReference type="PROSITE" id="PS51900"/>
    </source>
</evidence>
<feature type="active site" evidence="9">
    <location>
        <position position="258"/>
    </location>
</feature>
<keyword evidence="8 9" id="KW-0131">Cell cycle</keyword>
<comment type="subcellular location">
    <subcellularLocation>
        <location evidence="1 9">Cytoplasm</location>
    </subcellularLocation>
</comment>
<keyword evidence="5 9" id="KW-0229">DNA integration</keyword>
<comment type="subunit">
    <text evidence="9">Forms a cyclic heterotetrameric complex composed of two molecules of XerC and two molecules of XerD.</text>
</comment>
<evidence type="ECO:0000256" key="3">
    <source>
        <dbReference type="ARBA" id="ARBA00022618"/>
    </source>
</evidence>
<dbReference type="PANTHER" id="PTHR30349">
    <property type="entry name" value="PHAGE INTEGRASE-RELATED"/>
    <property type="match status" value="1"/>
</dbReference>
<evidence type="ECO:0000313" key="13">
    <source>
        <dbReference type="Proteomes" id="UP000306740"/>
    </source>
</evidence>
<dbReference type="HAMAP" id="MF_01808">
    <property type="entry name" value="Recomb_XerC_XerD"/>
    <property type="match status" value="1"/>
</dbReference>
<dbReference type="CDD" id="cd00798">
    <property type="entry name" value="INT_XerDC_C"/>
    <property type="match status" value="1"/>
</dbReference>
<accession>A0A5C4M4R9</accession>
<feature type="active site" evidence="9">
    <location>
        <position position="281"/>
    </location>
</feature>
<dbReference type="SUPFAM" id="SSF47823">
    <property type="entry name" value="lambda integrase-like, N-terminal domain"/>
    <property type="match status" value="1"/>
</dbReference>
<feature type="domain" description="Core-binding (CB)" evidence="11">
    <location>
        <begin position="11"/>
        <end position="97"/>
    </location>
</feature>
<feature type="active site" evidence="9">
    <location>
        <position position="185"/>
    </location>
</feature>
<dbReference type="GO" id="GO:0051301">
    <property type="term" value="P:cell division"/>
    <property type="evidence" value="ECO:0007669"/>
    <property type="project" value="UniProtKB-KW"/>
</dbReference>
<dbReference type="Pfam" id="PF00589">
    <property type="entry name" value="Phage_integrase"/>
    <property type="match status" value="1"/>
</dbReference>
<dbReference type="InterPro" id="IPR023009">
    <property type="entry name" value="Tyrosine_recombinase_XerC/XerD"/>
</dbReference>
<organism evidence="12 13">
    <name type="scientific">Mumia zhuanghuii</name>
    <dbReference type="NCBI Taxonomy" id="2585211"/>
    <lineage>
        <taxon>Bacteria</taxon>
        <taxon>Bacillati</taxon>
        <taxon>Actinomycetota</taxon>
        <taxon>Actinomycetes</taxon>
        <taxon>Propionibacteriales</taxon>
        <taxon>Nocardioidaceae</taxon>
        <taxon>Mumia</taxon>
    </lineage>
</organism>
<protein>
    <recommendedName>
        <fullName evidence="9">Tyrosine recombinase XerC</fullName>
    </recommendedName>
</protein>
<dbReference type="GO" id="GO:0005737">
    <property type="term" value="C:cytoplasm"/>
    <property type="evidence" value="ECO:0007669"/>
    <property type="project" value="UniProtKB-SubCell"/>
</dbReference>
<evidence type="ECO:0000256" key="7">
    <source>
        <dbReference type="ARBA" id="ARBA00023172"/>
    </source>
</evidence>
<dbReference type="InterPro" id="IPR002104">
    <property type="entry name" value="Integrase_catalytic"/>
</dbReference>
<comment type="function">
    <text evidence="9">Site-specific tyrosine recombinase, which acts by catalyzing the cutting and rejoining of the recombining DNA molecules. The XerC-XerD complex is essential to convert dimers of the bacterial chromosome into monomers to permit their segregation at cell division. It also contributes to the segregational stability of plasmids.</text>
</comment>
<keyword evidence="7 9" id="KW-0233">DNA recombination</keyword>
<dbReference type="Pfam" id="PF02899">
    <property type="entry name" value="Phage_int_SAM_1"/>
    <property type="match status" value="1"/>
</dbReference>
<comment type="caution">
    <text evidence="12">The sequence shown here is derived from an EMBL/GenBank/DDBJ whole genome shotgun (WGS) entry which is preliminary data.</text>
</comment>
<reference evidence="12 13" key="1">
    <citation type="submission" date="2019-05" db="EMBL/GenBank/DDBJ databases">
        <title>Mumia sp. nov., isolated from the intestinal contents of plateau pika (Ochotona curzoniae) in the Qinghai-Tibet plateau of China.</title>
        <authorList>
            <person name="Tian Z."/>
        </authorList>
    </citation>
    <scope>NUCLEOTIDE SEQUENCE [LARGE SCALE GENOMIC DNA]</scope>
    <source>
        <strain evidence="13">527</strain>
    </source>
</reference>
<evidence type="ECO:0000256" key="9">
    <source>
        <dbReference type="HAMAP-Rule" id="MF_01808"/>
    </source>
</evidence>
<sequence>METTEVTDLSPAWQDALEAYERHLRAERGLSEHTVRAYTGDLAQLAAHAEALAIRDPAGLHLRALRSFLASQQVRGRSRSTLSRRAAAVRRFTAWMARTGRCDDDAGALLVNPRRHRELPAVLRQDEVRALLDAAAARAGDDAVGARDVAVLELLYATGIRVGELCGLDIDDVDQSRRVVRVIGKGDKERSVPFGVPAGRALDRWLAVRGTLAVDGSGPALFLGRRGARVDPRTVRRMVHTRLEDVEGAPDLGPHGLRHTAATHLLEGGADLRSVQELLGHASLATTQLYTHVSSERLRQAYTQAHPRA</sequence>
<dbReference type="InterPro" id="IPR050090">
    <property type="entry name" value="Tyrosine_recombinase_XerCD"/>
</dbReference>
<dbReference type="GO" id="GO:0003677">
    <property type="term" value="F:DNA binding"/>
    <property type="evidence" value="ECO:0007669"/>
    <property type="project" value="UniProtKB-UniRule"/>
</dbReference>
<dbReference type="GO" id="GO:0007059">
    <property type="term" value="P:chromosome segregation"/>
    <property type="evidence" value="ECO:0007669"/>
    <property type="project" value="UniProtKB-UniRule"/>
</dbReference>
<keyword evidence="3 9" id="KW-0132">Cell division</keyword>
<gene>
    <name evidence="9" type="primary">xerC</name>
    <name evidence="12" type="ORF">FHE65_34705</name>
</gene>
<comment type="similarity">
    <text evidence="9">Belongs to the 'phage' integrase family. XerC subfamily.</text>
</comment>
<evidence type="ECO:0000256" key="4">
    <source>
        <dbReference type="ARBA" id="ARBA00022829"/>
    </source>
</evidence>
<dbReference type="GO" id="GO:0009037">
    <property type="term" value="F:tyrosine-based site-specific recombinase activity"/>
    <property type="evidence" value="ECO:0007669"/>
    <property type="project" value="UniProtKB-UniRule"/>
</dbReference>
<dbReference type="InterPro" id="IPR044068">
    <property type="entry name" value="CB"/>
</dbReference>
<feature type="domain" description="Tyr recombinase" evidence="10">
    <location>
        <begin position="118"/>
        <end position="303"/>
    </location>
</feature>
<evidence type="ECO:0000259" key="10">
    <source>
        <dbReference type="PROSITE" id="PS51898"/>
    </source>
</evidence>
<keyword evidence="6 9" id="KW-0238">DNA-binding</keyword>
<dbReference type="OrthoDB" id="9801717at2"/>
<dbReference type="SUPFAM" id="SSF56349">
    <property type="entry name" value="DNA breaking-rejoining enzymes"/>
    <property type="match status" value="1"/>
</dbReference>
<name>A0A5C4M4R9_9ACTN</name>